<comment type="caution">
    <text evidence="2">The sequence shown here is derived from an EMBL/GenBank/DDBJ whole genome shotgun (WGS) entry which is preliminary data.</text>
</comment>
<feature type="domain" description="N-acetyltransferase" evidence="1">
    <location>
        <begin position="13"/>
        <end position="169"/>
    </location>
</feature>
<dbReference type="Pfam" id="PF00583">
    <property type="entry name" value="Acetyltransf_1"/>
    <property type="match status" value="1"/>
</dbReference>
<dbReference type="Proteomes" id="UP000247973">
    <property type="component" value="Unassembled WGS sequence"/>
</dbReference>
<sequence length="170" mass="19922">METINVSLGIMKYTFREVIDSDIEEICHFPQSEIELYYMFPITDYPLTKLVLVEHLKNRYNSMVFLYEDKVCGFANFYGVEKDKQCALGNLVVSPDYRNKGVGQFIIETMEQEAQRLYNVNELHIACINENTTGLLLYEKLGYIPFEMSRRLAKDGKIRLMITMKKVFKD</sequence>
<dbReference type="GO" id="GO:0016747">
    <property type="term" value="F:acyltransferase activity, transferring groups other than amino-acyl groups"/>
    <property type="evidence" value="ECO:0007669"/>
    <property type="project" value="InterPro"/>
</dbReference>
<dbReference type="CDD" id="cd04301">
    <property type="entry name" value="NAT_SF"/>
    <property type="match status" value="1"/>
</dbReference>
<dbReference type="InterPro" id="IPR000182">
    <property type="entry name" value="GNAT_dom"/>
</dbReference>
<name>A0A2V3PK79_9BACT</name>
<dbReference type="OrthoDB" id="9792929at2"/>
<keyword evidence="2" id="KW-0689">Ribosomal protein</keyword>
<organism evidence="2 3">
    <name type="scientific">Dysgonomonas alginatilytica</name>
    <dbReference type="NCBI Taxonomy" id="1605892"/>
    <lineage>
        <taxon>Bacteria</taxon>
        <taxon>Pseudomonadati</taxon>
        <taxon>Bacteroidota</taxon>
        <taxon>Bacteroidia</taxon>
        <taxon>Bacteroidales</taxon>
        <taxon>Dysgonomonadaceae</taxon>
        <taxon>Dysgonomonas</taxon>
    </lineage>
</organism>
<dbReference type="PROSITE" id="PS51186">
    <property type="entry name" value="GNAT"/>
    <property type="match status" value="1"/>
</dbReference>
<dbReference type="GO" id="GO:0005840">
    <property type="term" value="C:ribosome"/>
    <property type="evidence" value="ECO:0007669"/>
    <property type="project" value="UniProtKB-KW"/>
</dbReference>
<gene>
    <name evidence="2" type="ORF">CLV62_1504</name>
</gene>
<accession>A0A2V3PK79</accession>
<dbReference type="InterPro" id="IPR016181">
    <property type="entry name" value="Acyl_CoA_acyltransferase"/>
</dbReference>
<evidence type="ECO:0000313" key="2">
    <source>
        <dbReference type="EMBL" id="PXV58379.1"/>
    </source>
</evidence>
<keyword evidence="2" id="KW-0687">Ribonucleoprotein</keyword>
<dbReference type="Gene3D" id="3.40.630.30">
    <property type="match status" value="1"/>
</dbReference>
<dbReference type="EMBL" id="QICL01000050">
    <property type="protein sequence ID" value="PXV58379.1"/>
    <property type="molecule type" value="Genomic_DNA"/>
</dbReference>
<keyword evidence="3" id="KW-1185">Reference proteome</keyword>
<dbReference type="SUPFAM" id="SSF55729">
    <property type="entry name" value="Acyl-CoA N-acyltransferases (Nat)"/>
    <property type="match status" value="1"/>
</dbReference>
<proteinExistence type="predicted"/>
<dbReference type="AlphaFoldDB" id="A0A2V3PK79"/>
<reference evidence="2 3" key="1">
    <citation type="submission" date="2018-03" db="EMBL/GenBank/DDBJ databases">
        <title>Genomic Encyclopedia of Archaeal and Bacterial Type Strains, Phase II (KMG-II): from individual species to whole genera.</title>
        <authorList>
            <person name="Goeker M."/>
        </authorList>
    </citation>
    <scope>NUCLEOTIDE SEQUENCE [LARGE SCALE GENOMIC DNA]</scope>
    <source>
        <strain evidence="2 3">DSM 100214</strain>
    </source>
</reference>
<evidence type="ECO:0000259" key="1">
    <source>
        <dbReference type="PROSITE" id="PS51186"/>
    </source>
</evidence>
<protein>
    <submittedName>
        <fullName evidence="2">Ribosomal protein S18 acetylase RimI-like enzyme</fullName>
    </submittedName>
</protein>
<evidence type="ECO:0000313" key="3">
    <source>
        <dbReference type="Proteomes" id="UP000247973"/>
    </source>
</evidence>